<evidence type="ECO:0000313" key="5">
    <source>
        <dbReference type="Proteomes" id="UP000079169"/>
    </source>
</evidence>
<dbReference type="KEGG" id="dci:103524959"/>
<dbReference type="GO" id="GO:0016705">
    <property type="term" value="F:oxidoreductase activity, acting on paired donors, with incorporation or reduction of molecular oxygen"/>
    <property type="evidence" value="ECO:0007669"/>
    <property type="project" value="InterPro"/>
</dbReference>
<dbReference type="GO" id="GO:0020037">
    <property type="term" value="F:heme binding"/>
    <property type="evidence" value="ECO:0007669"/>
    <property type="project" value="InterPro"/>
</dbReference>
<dbReference type="GO" id="GO:0004497">
    <property type="term" value="F:monooxygenase activity"/>
    <property type="evidence" value="ECO:0007669"/>
    <property type="project" value="UniProtKB-KW"/>
</dbReference>
<keyword evidence="2" id="KW-0479">Metal-binding</keyword>
<keyword evidence="4" id="KW-0560">Oxidoreductase</keyword>
<organism evidence="5 6">
    <name type="scientific">Diaphorina citri</name>
    <name type="common">Asian citrus psyllid</name>
    <dbReference type="NCBI Taxonomy" id="121845"/>
    <lineage>
        <taxon>Eukaryota</taxon>
        <taxon>Metazoa</taxon>
        <taxon>Ecdysozoa</taxon>
        <taxon>Arthropoda</taxon>
        <taxon>Hexapoda</taxon>
        <taxon>Insecta</taxon>
        <taxon>Pterygota</taxon>
        <taxon>Neoptera</taxon>
        <taxon>Paraneoptera</taxon>
        <taxon>Hemiptera</taxon>
        <taxon>Sternorrhyncha</taxon>
        <taxon>Psylloidea</taxon>
        <taxon>Psyllidae</taxon>
        <taxon>Diaphorininae</taxon>
        <taxon>Diaphorina</taxon>
    </lineage>
</organism>
<dbReference type="PANTHER" id="PTHR24300">
    <property type="entry name" value="CYTOCHROME P450 508A4-RELATED"/>
    <property type="match status" value="1"/>
</dbReference>
<dbReference type="InterPro" id="IPR036396">
    <property type="entry name" value="Cyt_P450_sf"/>
</dbReference>
<dbReference type="PANTHER" id="PTHR24300:SF375">
    <property type="entry name" value="CYTOCHROME P450 FAMILY"/>
    <property type="match status" value="1"/>
</dbReference>
<dbReference type="PaxDb" id="121845-A0A3Q0IIF1"/>
<dbReference type="AlphaFoldDB" id="A0A3Q0IIF1"/>
<keyword evidence="4" id="KW-0503">Monooxygenase</keyword>
<evidence type="ECO:0000256" key="2">
    <source>
        <dbReference type="ARBA" id="ARBA00022723"/>
    </source>
</evidence>
<gene>
    <name evidence="6" type="primary">LOC103524959</name>
</gene>
<dbReference type="GeneID" id="103524959"/>
<dbReference type="STRING" id="121845.A0A3Q0IIF1"/>
<accession>A0A3Q0IIF1</accession>
<proteinExistence type="inferred from homology"/>
<reference evidence="6" key="1">
    <citation type="submission" date="2025-08" db="UniProtKB">
        <authorList>
            <consortium name="RefSeq"/>
        </authorList>
    </citation>
    <scope>IDENTIFICATION</scope>
</reference>
<dbReference type="Gene3D" id="1.10.630.10">
    <property type="entry name" value="Cytochrome P450"/>
    <property type="match status" value="3"/>
</dbReference>
<dbReference type="InterPro" id="IPR002401">
    <property type="entry name" value="Cyt_P450_E_grp-I"/>
</dbReference>
<dbReference type="RefSeq" id="XP_026676011.1">
    <property type="nucleotide sequence ID" value="XM_026820210.1"/>
</dbReference>
<dbReference type="Pfam" id="PF00067">
    <property type="entry name" value="p450"/>
    <property type="match status" value="3"/>
</dbReference>
<evidence type="ECO:0000256" key="1">
    <source>
        <dbReference type="ARBA" id="ARBA00010617"/>
    </source>
</evidence>
<evidence type="ECO:0000313" key="6">
    <source>
        <dbReference type="RefSeq" id="XP_026676011.1"/>
    </source>
</evidence>
<dbReference type="InterPro" id="IPR050182">
    <property type="entry name" value="Cytochrome_P450_fam2"/>
</dbReference>
<dbReference type="Proteomes" id="UP000079169">
    <property type="component" value="Unplaced"/>
</dbReference>
<dbReference type="GO" id="GO:0005506">
    <property type="term" value="F:iron ion binding"/>
    <property type="evidence" value="ECO:0007669"/>
    <property type="project" value="InterPro"/>
</dbReference>
<evidence type="ECO:0000256" key="4">
    <source>
        <dbReference type="ARBA" id="ARBA00023033"/>
    </source>
</evidence>
<protein>
    <submittedName>
        <fullName evidence="6">Cytochrome P450 2U1-like</fullName>
    </submittedName>
</protein>
<keyword evidence="3" id="KW-0408">Iron</keyword>
<dbReference type="InterPro" id="IPR001128">
    <property type="entry name" value="Cyt_P450"/>
</dbReference>
<sequence>MRIFHSVLPETDCIYTLIFVSIWSLLYDESIFPDPHQFKPERFLSPDEQQLEKVQMFLPFGTVAVPASLGVLAGSSVTDSFPVLKKLVRKYRNIDENVFDFIREVRGMMKKSIEETKPNLSEHSAEDSRYLVEYYLNEMKHNATNTMSENDLTIIGLDFIAATVNSVNSILEFCFMYLILNPWVQDKLHKEIDEVLGTRKIHLGTDKHRLHYLQAVINEVIRINTIAPMTATHRCTQHTDFYGYRIPKGTPNSVYCKRICPGDQLTRQILLIYLTTLLQNYSVHRAPHDPLPDTRAQAGFVNSPKPFRVILRERN</sequence>
<evidence type="ECO:0000256" key="3">
    <source>
        <dbReference type="ARBA" id="ARBA00023004"/>
    </source>
</evidence>
<dbReference type="PRINTS" id="PR00463">
    <property type="entry name" value="EP450I"/>
</dbReference>
<keyword evidence="5" id="KW-1185">Reference proteome</keyword>
<name>A0A3Q0IIF1_DIACI</name>
<comment type="similarity">
    <text evidence="1">Belongs to the cytochrome P450 family.</text>
</comment>
<dbReference type="SUPFAM" id="SSF48264">
    <property type="entry name" value="Cytochrome P450"/>
    <property type="match status" value="2"/>
</dbReference>